<evidence type="ECO:0000313" key="2">
    <source>
        <dbReference type="Proteomes" id="UP001196530"/>
    </source>
</evidence>
<name>A0AAN6I4T6_PICAN</name>
<protein>
    <submittedName>
        <fullName evidence="1">Uncharacterized protein</fullName>
    </submittedName>
</protein>
<dbReference type="AlphaFoldDB" id="A0AAN6I4T6"/>
<reference evidence="1" key="1">
    <citation type="journal article" date="2021" name="G3 (Bethesda)">
        <title>Genomic diversity, chromosomal rearrangements, and interspecies hybridization in the ogataea polymorpha species complex.</title>
        <authorList>
            <person name="Hanson S.J."/>
            <person name="Cinneide E.O."/>
            <person name="Salzberg L.I."/>
            <person name="Wolfe K.H."/>
            <person name="McGowan J."/>
            <person name="Fitzpatrick D.A."/>
            <person name="Matlin K."/>
        </authorList>
    </citation>
    <scope>NUCLEOTIDE SEQUENCE</scope>
    <source>
        <strain evidence="1">61-244</strain>
    </source>
</reference>
<comment type="caution">
    <text evidence="1">The sequence shown here is derived from an EMBL/GenBank/DDBJ whole genome shotgun (WGS) entry which is preliminary data.</text>
</comment>
<accession>A0AAN6I4T6</accession>
<dbReference type="Proteomes" id="UP001196530">
    <property type="component" value="Unassembled WGS sequence"/>
</dbReference>
<proteinExistence type="predicted"/>
<dbReference type="EMBL" id="JAHLUX010000006">
    <property type="protein sequence ID" value="KAG7818182.1"/>
    <property type="molecule type" value="Genomic_DNA"/>
</dbReference>
<dbReference type="GeneID" id="66127234"/>
<evidence type="ECO:0000313" key="1">
    <source>
        <dbReference type="EMBL" id="KAG7818182.1"/>
    </source>
</evidence>
<gene>
    <name evidence="1" type="ORF">KL928_003183</name>
</gene>
<sequence>MNNNFMQDGLELAIQLIDLLGKRSCKKRLQVSSEELYSELFRGGPIATFEDEKTGMLEILVSKKTLIGIFKDCKQVLDAGKDFDDWKLYYASIGVLITTPEDHRAVLLNETVLNKIISKDPCAAGYHYNCLSALLSCDLAKTNKSANLWFYFKKMSIAKLETLDSSSLNEMVDLILLSIASHPRNYYACSFLRLLLAVCRCKGLLGTLYERIWDYCKSHLSDFSMWLALLEILIGKSDYFLYEFKRLGGQLREAPHYFEELELIQRYQEIEVWGERIRTASYSFYYVKLHLGLHLGLDICSQYKQEFDAFERERNYMIDVSSRQLISEKKPVPLDNDALLKQKFEGMLIRKQLYIRYGAARNSRKSYMVH</sequence>
<dbReference type="RefSeq" id="XP_043059436.1">
    <property type="nucleotide sequence ID" value="XM_043203742.1"/>
</dbReference>
<organism evidence="1 2">
    <name type="scientific">Pichia angusta</name>
    <name type="common">Yeast</name>
    <name type="synonym">Hansenula polymorpha</name>
    <dbReference type="NCBI Taxonomy" id="870730"/>
    <lineage>
        <taxon>Eukaryota</taxon>
        <taxon>Fungi</taxon>
        <taxon>Dikarya</taxon>
        <taxon>Ascomycota</taxon>
        <taxon>Saccharomycotina</taxon>
        <taxon>Pichiomycetes</taxon>
        <taxon>Pichiales</taxon>
        <taxon>Pichiaceae</taxon>
        <taxon>Ogataea</taxon>
    </lineage>
</organism>